<gene>
    <name evidence="1" type="ORF">AXG93_4295s1520</name>
</gene>
<dbReference type="AlphaFoldDB" id="A0A176WDJ6"/>
<evidence type="ECO:0000313" key="1">
    <source>
        <dbReference type="EMBL" id="OAE30196.1"/>
    </source>
</evidence>
<name>A0A176WDJ6_MARPO</name>
<comment type="caution">
    <text evidence="1">The sequence shown here is derived from an EMBL/GenBank/DDBJ whole genome shotgun (WGS) entry which is preliminary data.</text>
</comment>
<dbReference type="Proteomes" id="UP000077202">
    <property type="component" value="Unassembled WGS sequence"/>
</dbReference>
<accession>A0A176WDJ6</accession>
<proteinExistence type="predicted"/>
<keyword evidence="2" id="KW-1185">Reference proteome</keyword>
<dbReference type="EMBL" id="LVLJ01001351">
    <property type="protein sequence ID" value="OAE30196.1"/>
    <property type="molecule type" value="Genomic_DNA"/>
</dbReference>
<evidence type="ECO:0000313" key="2">
    <source>
        <dbReference type="Proteomes" id="UP000077202"/>
    </source>
</evidence>
<reference evidence="1" key="1">
    <citation type="submission" date="2016-03" db="EMBL/GenBank/DDBJ databases">
        <title>Mechanisms controlling the formation of the plant cell surface in tip-growing cells are functionally conserved among land plants.</title>
        <authorList>
            <person name="Honkanen S."/>
            <person name="Jones V.A."/>
            <person name="Morieri G."/>
            <person name="Champion C."/>
            <person name="Hetherington A.J."/>
            <person name="Kelly S."/>
            <person name="Saint-Marcoux D."/>
            <person name="Proust H."/>
            <person name="Prescott H."/>
            <person name="Dolan L."/>
        </authorList>
    </citation>
    <scope>NUCLEOTIDE SEQUENCE [LARGE SCALE GENOMIC DNA]</scope>
    <source>
        <tissue evidence="1">Whole gametophyte</tissue>
    </source>
</reference>
<protein>
    <submittedName>
        <fullName evidence="1">Uncharacterized protein</fullName>
    </submittedName>
</protein>
<sequence>MFHFVDEPLNQRRWLGEGRNARWRHNGSAPNHNHVAQQKKIAEVKTWKTKKTRSSRVRATAQQYPELEKLKGNIFHGNQVANVKQLEYMLVELQNDWMLTCLRIVVQEPVRVNRIPTDGDTDANIIITLEGQYELEMNKPSSRLLM</sequence>
<organism evidence="1 2">
    <name type="scientific">Marchantia polymorpha subsp. ruderalis</name>
    <dbReference type="NCBI Taxonomy" id="1480154"/>
    <lineage>
        <taxon>Eukaryota</taxon>
        <taxon>Viridiplantae</taxon>
        <taxon>Streptophyta</taxon>
        <taxon>Embryophyta</taxon>
        <taxon>Marchantiophyta</taxon>
        <taxon>Marchantiopsida</taxon>
        <taxon>Marchantiidae</taxon>
        <taxon>Marchantiales</taxon>
        <taxon>Marchantiaceae</taxon>
        <taxon>Marchantia</taxon>
    </lineage>
</organism>